<evidence type="ECO:0000313" key="1">
    <source>
        <dbReference type="EMBL" id="TBU27266.1"/>
    </source>
</evidence>
<protein>
    <submittedName>
        <fullName evidence="1">Uncharacterized protein</fullName>
    </submittedName>
</protein>
<dbReference type="Proteomes" id="UP000292957">
    <property type="component" value="Unassembled WGS sequence"/>
</dbReference>
<gene>
    <name evidence="1" type="ORF">BD311DRAFT_760766</name>
</gene>
<name>A0A4Q9MMK5_9APHY</name>
<dbReference type="AlphaFoldDB" id="A0A4Q9MMK5"/>
<dbReference type="EMBL" id="ML143434">
    <property type="protein sequence ID" value="TBU27266.1"/>
    <property type="molecule type" value="Genomic_DNA"/>
</dbReference>
<sequence length="59" mass="6368">MELRSMLCLCCASHRLACVSCVQRVRAQPASSSNLYPTICPVDTLIPSDSAPEPFNDGL</sequence>
<accession>A0A4Q9MMK5</accession>
<dbReference type="OrthoDB" id="9970474at2759"/>
<proteinExistence type="predicted"/>
<reference evidence="1" key="1">
    <citation type="submission" date="2019-01" db="EMBL/GenBank/DDBJ databases">
        <title>Draft genome sequences of three monokaryotic isolates of the white-rot basidiomycete fungus Dichomitus squalens.</title>
        <authorList>
            <consortium name="DOE Joint Genome Institute"/>
            <person name="Lopez S.C."/>
            <person name="Andreopoulos B."/>
            <person name="Pangilinan J."/>
            <person name="Lipzen A."/>
            <person name="Riley R."/>
            <person name="Ahrendt S."/>
            <person name="Ng V."/>
            <person name="Barry K."/>
            <person name="Daum C."/>
            <person name="Grigoriev I.V."/>
            <person name="Hilden K.S."/>
            <person name="Makela M.R."/>
            <person name="de Vries R.P."/>
        </authorList>
    </citation>
    <scope>NUCLEOTIDE SEQUENCE [LARGE SCALE GENOMIC DNA]</scope>
    <source>
        <strain evidence="1">OM18370.1</strain>
    </source>
</reference>
<organism evidence="1">
    <name type="scientific">Dichomitus squalens</name>
    <dbReference type="NCBI Taxonomy" id="114155"/>
    <lineage>
        <taxon>Eukaryota</taxon>
        <taxon>Fungi</taxon>
        <taxon>Dikarya</taxon>
        <taxon>Basidiomycota</taxon>
        <taxon>Agaricomycotina</taxon>
        <taxon>Agaricomycetes</taxon>
        <taxon>Polyporales</taxon>
        <taxon>Polyporaceae</taxon>
        <taxon>Dichomitus</taxon>
    </lineage>
</organism>